<evidence type="ECO:0000256" key="1">
    <source>
        <dbReference type="ARBA" id="ARBA00022737"/>
    </source>
</evidence>
<dbReference type="RefSeq" id="WP_103074373.1">
    <property type="nucleotide sequence ID" value="NZ_NPZB01000001.1"/>
</dbReference>
<organism evidence="4 5">
    <name type="scientific">Solilutibacter silvestris</name>
    <dbReference type="NCBI Taxonomy" id="1645665"/>
    <lineage>
        <taxon>Bacteria</taxon>
        <taxon>Pseudomonadati</taxon>
        <taxon>Pseudomonadota</taxon>
        <taxon>Gammaproteobacteria</taxon>
        <taxon>Lysobacterales</taxon>
        <taxon>Lysobacteraceae</taxon>
        <taxon>Solilutibacter</taxon>
    </lineage>
</organism>
<feature type="transmembrane region" description="Helical" evidence="3">
    <location>
        <begin position="364"/>
        <end position="381"/>
    </location>
</feature>
<name>A0A2K1Q2V8_9GAMM</name>
<protein>
    <submittedName>
        <fullName evidence="4">Uncharacterized protein</fullName>
    </submittedName>
</protein>
<keyword evidence="3" id="KW-0812">Transmembrane</keyword>
<evidence type="ECO:0000256" key="3">
    <source>
        <dbReference type="SAM" id="Phobius"/>
    </source>
</evidence>
<gene>
    <name evidence="4" type="ORF">Lysil_0940</name>
</gene>
<keyword evidence="3" id="KW-1133">Transmembrane helix</keyword>
<feature type="transmembrane region" description="Helical" evidence="3">
    <location>
        <begin position="124"/>
        <end position="142"/>
    </location>
</feature>
<evidence type="ECO:0000313" key="5">
    <source>
        <dbReference type="Proteomes" id="UP000236220"/>
    </source>
</evidence>
<accession>A0A2K1Q2V8</accession>
<dbReference type="PANTHER" id="PTHR44227">
    <property type="match status" value="1"/>
</dbReference>
<feature type="transmembrane region" description="Helical" evidence="3">
    <location>
        <begin position="388"/>
        <end position="408"/>
    </location>
</feature>
<keyword evidence="3" id="KW-0472">Membrane</keyword>
<dbReference type="AlphaFoldDB" id="A0A2K1Q2V8"/>
<reference evidence="4 5" key="1">
    <citation type="submission" date="2017-08" db="EMBL/GenBank/DDBJ databases">
        <title>Lysobacter sylvestris genome.</title>
        <authorList>
            <person name="Zhang D.-C."/>
            <person name="Albuquerque L."/>
            <person name="Franca L."/>
            <person name="Froufe H.J.C."/>
            <person name="Barroso C."/>
            <person name="Egas C."/>
            <person name="Da Costa M."/>
            <person name="Margesin R."/>
        </authorList>
    </citation>
    <scope>NUCLEOTIDE SEQUENCE [LARGE SCALE GENOMIC DNA]</scope>
    <source>
        <strain evidence="4 5">AM20-91</strain>
    </source>
</reference>
<feature type="transmembrane region" description="Helical" evidence="3">
    <location>
        <begin position="232"/>
        <end position="253"/>
    </location>
</feature>
<keyword evidence="5" id="KW-1185">Reference proteome</keyword>
<feature type="transmembrane region" description="Helical" evidence="3">
    <location>
        <begin position="96"/>
        <end position="117"/>
    </location>
</feature>
<dbReference type="EMBL" id="NPZB01000001">
    <property type="protein sequence ID" value="PNS09311.1"/>
    <property type="molecule type" value="Genomic_DNA"/>
</dbReference>
<proteinExistence type="predicted"/>
<comment type="caution">
    <text evidence="4">The sequence shown here is derived from an EMBL/GenBank/DDBJ whole genome shotgun (WGS) entry which is preliminary data.</text>
</comment>
<dbReference type="OrthoDB" id="8566379at2"/>
<feature type="transmembrane region" description="Helical" evidence="3">
    <location>
        <begin position="304"/>
        <end position="325"/>
    </location>
</feature>
<dbReference type="InterPro" id="IPR052346">
    <property type="entry name" value="O-mannosyl-transferase_TMTC"/>
</dbReference>
<evidence type="ECO:0000313" key="4">
    <source>
        <dbReference type="EMBL" id="PNS09311.1"/>
    </source>
</evidence>
<keyword evidence="1" id="KW-0677">Repeat</keyword>
<feature type="transmembrane region" description="Helical" evidence="3">
    <location>
        <begin position="332"/>
        <end position="352"/>
    </location>
</feature>
<sequence>MTFSNRRFLLASAICAVLASLPFFLGLNGGFVFDDEPNIINNPGIQLASLSANSLLQVLFGLQPGGATRILPTLSFALDYWRSGGLDPVAFKTTNIAIHAVTTFVLAWFFSNLLLAANTAPKHARLIAVVLTLAWALHPLQVSSVLYVVQRMQTMATLFLVLALLTYLKARQTQIEGRSGRTGWMLSSLFWALAFGCKEDAILLPVYTLALELTVLRFRAENPELSRRLRTGYAFMTAGGAALFLLVAIPHYWSRGPYPGRDFSTIERLLTQGRVLCMYLWEIILPLPQHMPFYYDWIEPSRSLLHPASTLPSLLVVAALLVLAWRLRIQRSLFAFGIFIFFSGQFLTSNIANLELAFEHRNHFPLIGVVLAVGDLVMLITQRLRVRTPLAIGTCILLLALLSAATSVRARIWDSPLGLAQRSTEFAPRSARAWNSLCLYFYQLGGGKAAGNPYLSKAIDICGKGAEAAPYSVTSLTNLIIFKSMRGNATQADWDILLNRLQWVNLGPENMRTASVLMNNVSQGVALNDDGVLGALDIISRRMPLGPNEMASIGTFILTQTRQPERAYPYFERSIQLFSPHGPGSREIIARLKTAGRIEWVTKLEKMDDQRGSPQAH</sequence>
<keyword evidence="2" id="KW-0802">TPR repeat</keyword>
<evidence type="ECO:0000256" key="2">
    <source>
        <dbReference type="ARBA" id="ARBA00022803"/>
    </source>
</evidence>
<dbReference type="Proteomes" id="UP000236220">
    <property type="component" value="Unassembled WGS sequence"/>
</dbReference>
<dbReference type="PANTHER" id="PTHR44227:SF3">
    <property type="entry name" value="PROTEIN O-MANNOSYL-TRANSFERASE TMTC4"/>
    <property type="match status" value="1"/>
</dbReference>